<keyword evidence="8" id="KW-0460">Magnesium</keyword>
<gene>
    <name evidence="14" type="ORF">R3P38DRAFT_2993876</name>
</gene>
<dbReference type="Proteomes" id="UP001362999">
    <property type="component" value="Unassembled WGS sequence"/>
</dbReference>
<comment type="cofactor">
    <cofactor evidence="1">
        <name>Mg(2+)</name>
        <dbReference type="ChEBI" id="CHEBI:18420"/>
    </cofactor>
</comment>
<keyword evidence="5" id="KW-0808">Transferase</keyword>
<evidence type="ECO:0000313" key="14">
    <source>
        <dbReference type="EMBL" id="KAK7016308.1"/>
    </source>
</evidence>
<dbReference type="GO" id="GO:0005634">
    <property type="term" value="C:nucleus"/>
    <property type="evidence" value="ECO:0007669"/>
    <property type="project" value="TreeGrafter"/>
</dbReference>
<organism evidence="14 15">
    <name type="scientific">Favolaschia claudopus</name>
    <dbReference type="NCBI Taxonomy" id="2862362"/>
    <lineage>
        <taxon>Eukaryota</taxon>
        <taxon>Fungi</taxon>
        <taxon>Dikarya</taxon>
        <taxon>Basidiomycota</taxon>
        <taxon>Agaricomycotina</taxon>
        <taxon>Agaricomycetes</taxon>
        <taxon>Agaricomycetidae</taxon>
        <taxon>Agaricales</taxon>
        <taxon>Marasmiineae</taxon>
        <taxon>Mycenaceae</taxon>
        <taxon>Favolaschia</taxon>
    </lineage>
</organism>
<evidence type="ECO:0000256" key="3">
    <source>
        <dbReference type="ARBA" id="ARBA00021330"/>
    </source>
</evidence>
<feature type="region of interest" description="Disordered" evidence="13">
    <location>
        <begin position="444"/>
        <end position="530"/>
    </location>
</feature>
<evidence type="ECO:0000256" key="9">
    <source>
        <dbReference type="ARBA" id="ARBA00022884"/>
    </source>
</evidence>
<proteinExistence type="inferred from homology"/>
<feature type="compositionally biased region" description="Basic and acidic residues" evidence="13">
    <location>
        <begin position="493"/>
        <end position="509"/>
    </location>
</feature>
<dbReference type="GO" id="GO:0003723">
    <property type="term" value="F:RNA binding"/>
    <property type="evidence" value="ECO:0007669"/>
    <property type="project" value="UniProtKB-KW"/>
</dbReference>
<keyword evidence="10" id="KW-0943">RNA-mediated gene silencing</keyword>
<evidence type="ECO:0000256" key="7">
    <source>
        <dbReference type="ARBA" id="ARBA00022723"/>
    </source>
</evidence>
<keyword evidence="4" id="KW-0489">Methyltransferase</keyword>
<dbReference type="GO" id="GO:0005737">
    <property type="term" value="C:cytoplasm"/>
    <property type="evidence" value="ECO:0007669"/>
    <property type="project" value="TreeGrafter"/>
</dbReference>
<keyword evidence="6" id="KW-0949">S-adenosyl-L-methionine</keyword>
<name>A0AAW0AV14_9AGAR</name>
<evidence type="ECO:0000256" key="2">
    <source>
        <dbReference type="ARBA" id="ARBA00009026"/>
    </source>
</evidence>
<dbReference type="GO" id="GO:0046872">
    <property type="term" value="F:metal ion binding"/>
    <property type="evidence" value="ECO:0007669"/>
    <property type="project" value="UniProtKB-KW"/>
</dbReference>
<accession>A0AAW0AV14</accession>
<evidence type="ECO:0000256" key="8">
    <source>
        <dbReference type="ARBA" id="ARBA00022842"/>
    </source>
</evidence>
<evidence type="ECO:0000256" key="4">
    <source>
        <dbReference type="ARBA" id="ARBA00022603"/>
    </source>
</evidence>
<comment type="caution">
    <text evidence="14">The sequence shown here is derived from an EMBL/GenBank/DDBJ whole genome shotgun (WGS) entry which is preliminary data.</text>
</comment>
<feature type="compositionally biased region" description="Acidic residues" evidence="13">
    <location>
        <begin position="453"/>
        <end position="464"/>
    </location>
</feature>
<evidence type="ECO:0000256" key="6">
    <source>
        <dbReference type="ARBA" id="ARBA00022691"/>
    </source>
</evidence>
<dbReference type="GO" id="GO:0090486">
    <property type="term" value="F:small RNA 2'-O-methyltransferase activity"/>
    <property type="evidence" value="ECO:0007669"/>
    <property type="project" value="UniProtKB-EC"/>
</dbReference>
<evidence type="ECO:0000256" key="1">
    <source>
        <dbReference type="ARBA" id="ARBA00001946"/>
    </source>
</evidence>
<dbReference type="PANTHER" id="PTHR21404">
    <property type="entry name" value="HEN1"/>
    <property type="match status" value="1"/>
</dbReference>
<dbReference type="GO" id="GO:0030422">
    <property type="term" value="P:siRNA processing"/>
    <property type="evidence" value="ECO:0007669"/>
    <property type="project" value="TreeGrafter"/>
</dbReference>
<evidence type="ECO:0000256" key="10">
    <source>
        <dbReference type="ARBA" id="ARBA00023158"/>
    </source>
</evidence>
<dbReference type="AlphaFoldDB" id="A0AAW0AV14"/>
<evidence type="ECO:0000313" key="15">
    <source>
        <dbReference type="Proteomes" id="UP001362999"/>
    </source>
</evidence>
<dbReference type="EC" id="2.1.1.386" evidence="11"/>
<keyword evidence="7" id="KW-0479">Metal-binding</keyword>
<comment type="catalytic activity">
    <reaction evidence="12">
        <text>small RNA 3'-end nucleotide + S-adenosyl-L-methionine = small RNA 3'-end 2'-O-methylnucleotide + S-adenosyl-L-homocysteine + H(+)</text>
        <dbReference type="Rhea" id="RHEA:37887"/>
        <dbReference type="Rhea" id="RHEA-COMP:10415"/>
        <dbReference type="Rhea" id="RHEA-COMP:10416"/>
        <dbReference type="ChEBI" id="CHEBI:15378"/>
        <dbReference type="ChEBI" id="CHEBI:57856"/>
        <dbReference type="ChEBI" id="CHEBI:59789"/>
        <dbReference type="ChEBI" id="CHEBI:74896"/>
        <dbReference type="ChEBI" id="CHEBI:74898"/>
        <dbReference type="EC" id="2.1.1.386"/>
    </reaction>
</comment>
<dbReference type="Gene3D" id="3.40.50.150">
    <property type="entry name" value="Vaccinia Virus protein VP39"/>
    <property type="match status" value="1"/>
</dbReference>
<dbReference type="EMBL" id="JAWWNJ010000051">
    <property type="protein sequence ID" value="KAK7016308.1"/>
    <property type="molecule type" value="Genomic_DNA"/>
</dbReference>
<dbReference type="PANTHER" id="PTHR21404:SF3">
    <property type="entry name" value="SMALL RNA 2'-O-METHYLTRANSFERASE"/>
    <property type="match status" value="1"/>
</dbReference>
<sequence length="543" mass="61339">MSSTLTSVILEIDEHNEDLAEEIDVEAAGPNPPVTFYPPLFLQRRIWILDILRRESIVDVLDVGCGEGQLLSVLAQPAPWLAPPPDTWFPDRRSNVDSELKYKPDRPNLHPHRIAGLDVSNRDLEFTVQNTAPPSKDEEDDASQYSLRVTRWEDLVVKVWKGGLQTINEEFVGVECIVCTEVIEHLPPEILPALAPALLGVYQPERLLLTTPSYTFNERFTRPNAPRSARLRDAYADPTGRTDRMFRHSDHKFEWTPEEFTAWCREAADEWGYDIEELGGVGRPLEDDPWGRDEELGDASLVVVFRRKDDGQRAAHAERARNVLRDLTLDGEPHELLAEHQHKAHDQAHQRPTTDSVKLIGDAIKNKMESFREAIIPLEQMWFEQDVSALCGGYIEVMIWAVEEYEGLDLLKSADGGKEWSIELVGGVKNPMVIWAEENSLDLIPPDWIPGQDPEDVSDEEEDFSSPSSTGADGDVSWNGSEIEEPDATLTKDGSEEHATWKESWDEARGWGPAAWGESKQDWGKAQEWGAVTREEDLSVLEI</sequence>
<keyword evidence="9" id="KW-0694">RNA-binding</keyword>
<protein>
    <recommendedName>
        <fullName evidence="3">Small RNA 2'-O-methyltransferase</fullName>
        <ecNumber evidence="11">2.1.1.386</ecNumber>
    </recommendedName>
</protein>
<comment type="similarity">
    <text evidence="2">Belongs to the methyltransferase superfamily. HEN1 family.</text>
</comment>
<evidence type="ECO:0000256" key="11">
    <source>
        <dbReference type="ARBA" id="ARBA00035025"/>
    </source>
</evidence>
<evidence type="ECO:0000256" key="5">
    <source>
        <dbReference type="ARBA" id="ARBA00022679"/>
    </source>
</evidence>
<reference evidence="14 15" key="1">
    <citation type="journal article" date="2024" name="J Genomics">
        <title>Draft genome sequencing and assembly of Favolaschia claudopus CIRM-BRFM 2984 isolated from oak limbs.</title>
        <authorList>
            <person name="Navarro D."/>
            <person name="Drula E."/>
            <person name="Chaduli D."/>
            <person name="Cazenave R."/>
            <person name="Ahrendt S."/>
            <person name="Wang J."/>
            <person name="Lipzen A."/>
            <person name="Daum C."/>
            <person name="Barry K."/>
            <person name="Grigoriev I.V."/>
            <person name="Favel A."/>
            <person name="Rosso M.N."/>
            <person name="Martin F."/>
        </authorList>
    </citation>
    <scope>NUCLEOTIDE SEQUENCE [LARGE SCALE GENOMIC DNA]</scope>
    <source>
        <strain evidence="14 15">CIRM-BRFM 2984</strain>
    </source>
</reference>
<dbReference type="InterPro" id="IPR029063">
    <property type="entry name" value="SAM-dependent_MTases_sf"/>
</dbReference>
<dbReference type="GO" id="GO:0001510">
    <property type="term" value="P:RNA methylation"/>
    <property type="evidence" value="ECO:0007669"/>
    <property type="project" value="InterPro"/>
</dbReference>
<dbReference type="SUPFAM" id="SSF53335">
    <property type="entry name" value="S-adenosyl-L-methionine-dependent methyltransferases"/>
    <property type="match status" value="1"/>
</dbReference>
<keyword evidence="15" id="KW-1185">Reference proteome</keyword>
<dbReference type="InterPro" id="IPR026610">
    <property type="entry name" value="Hen1"/>
</dbReference>
<evidence type="ECO:0000256" key="13">
    <source>
        <dbReference type="SAM" id="MobiDB-lite"/>
    </source>
</evidence>
<evidence type="ECO:0000256" key="12">
    <source>
        <dbReference type="ARBA" id="ARBA00048418"/>
    </source>
</evidence>